<evidence type="ECO:0000256" key="1">
    <source>
        <dbReference type="ARBA" id="ARBA00005947"/>
    </source>
</evidence>
<dbReference type="PANTHER" id="PTHR10625:SF19">
    <property type="entry name" value="HISTONE DEACETYLASE 12"/>
    <property type="match status" value="1"/>
</dbReference>
<dbReference type="Gene3D" id="3.40.800.20">
    <property type="entry name" value="Histone deacetylase domain"/>
    <property type="match status" value="1"/>
</dbReference>
<dbReference type="KEGG" id="rml:FF011L_43290"/>
<dbReference type="EMBL" id="CP036262">
    <property type="protein sequence ID" value="QDS95532.1"/>
    <property type="molecule type" value="Genomic_DNA"/>
</dbReference>
<proteinExistence type="inferred from homology"/>
<dbReference type="GO" id="GO:0040029">
    <property type="term" value="P:epigenetic regulation of gene expression"/>
    <property type="evidence" value="ECO:0007669"/>
    <property type="project" value="TreeGrafter"/>
</dbReference>
<evidence type="ECO:0000313" key="4">
    <source>
        <dbReference type="EMBL" id="QDS95532.1"/>
    </source>
</evidence>
<dbReference type="InterPro" id="IPR023801">
    <property type="entry name" value="His_deacetylse_dom"/>
</dbReference>
<gene>
    <name evidence="4" type="primary">hdaH_2</name>
    <name evidence="4" type="ORF">FF011L_43290</name>
</gene>
<name>A0A517MKX4_9BACT</name>
<dbReference type="CDD" id="cd09993">
    <property type="entry name" value="HDAC_classIV"/>
    <property type="match status" value="1"/>
</dbReference>
<dbReference type="GO" id="GO:0016787">
    <property type="term" value="F:hydrolase activity"/>
    <property type="evidence" value="ECO:0007669"/>
    <property type="project" value="UniProtKB-KW"/>
</dbReference>
<reference evidence="4 5" key="1">
    <citation type="submission" date="2019-02" db="EMBL/GenBank/DDBJ databases">
        <title>Deep-cultivation of Planctomycetes and their phenomic and genomic characterization uncovers novel biology.</title>
        <authorList>
            <person name="Wiegand S."/>
            <person name="Jogler M."/>
            <person name="Boedeker C."/>
            <person name="Pinto D."/>
            <person name="Vollmers J."/>
            <person name="Rivas-Marin E."/>
            <person name="Kohn T."/>
            <person name="Peeters S.H."/>
            <person name="Heuer A."/>
            <person name="Rast P."/>
            <person name="Oberbeckmann S."/>
            <person name="Bunk B."/>
            <person name="Jeske O."/>
            <person name="Meyerdierks A."/>
            <person name="Storesund J.E."/>
            <person name="Kallscheuer N."/>
            <person name="Luecker S."/>
            <person name="Lage O.M."/>
            <person name="Pohl T."/>
            <person name="Merkel B.J."/>
            <person name="Hornburger P."/>
            <person name="Mueller R.-W."/>
            <person name="Bruemmer F."/>
            <person name="Labrenz M."/>
            <person name="Spormann A.M."/>
            <person name="Op den Camp H."/>
            <person name="Overmann J."/>
            <person name="Amann R."/>
            <person name="Jetten M.S.M."/>
            <person name="Mascher T."/>
            <person name="Medema M.H."/>
            <person name="Devos D.P."/>
            <person name="Kaster A.-K."/>
            <person name="Ovreas L."/>
            <person name="Rohde M."/>
            <person name="Galperin M.Y."/>
            <person name="Jogler C."/>
        </authorList>
    </citation>
    <scope>NUCLEOTIDE SEQUENCE [LARGE SCALE GENOMIC DNA]</scope>
    <source>
        <strain evidence="4 5">FF011L</strain>
    </source>
</reference>
<dbReference type="AlphaFoldDB" id="A0A517MKX4"/>
<comment type="similarity">
    <text evidence="1">Belongs to the histone deacetylase family.</text>
</comment>
<organism evidence="4 5">
    <name type="scientific">Roseimaritima multifibrata</name>
    <dbReference type="NCBI Taxonomy" id="1930274"/>
    <lineage>
        <taxon>Bacteria</taxon>
        <taxon>Pseudomonadati</taxon>
        <taxon>Planctomycetota</taxon>
        <taxon>Planctomycetia</taxon>
        <taxon>Pirellulales</taxon>
        <taxon>Pirellulaceae</taxon>
        <taxon>Roseimaritima</taxon>
    </lineage>
</organism>
<dbReference type="Proteomes" id="UP000320672">
    <property type="component" value="Chromosome"/>
</dbReference>
<dbReference type="InterPro" id="IPR000286">
    <property type="entry name" value="HDACs"/>
</dbReference>
<evidence type="ECO:0000259" key="3">
    <source>
        <dbReference type="Pfam" id="PF00850"/>
    </source>
</evidence>
<evidence type="ECO:0000256" key="2">
    <source>
        <dbReference type="ARBA" id="ARBA00022801"/>
    </source>
</evidence>
<accession>A0A517MKX4</accession>
<sequence length="281" mass="30709">MSKYRLLRQRVFESPNFSPQSLQVPQAATDQQLLTSHSADYIHRVQTGTLTSQEIRRIGFPWSDKMVERSRRSAGATIAAARSALTDGIAANLAGGTHHAFADAGEGFCVFNDSAIAIRTMQAEGLIRRAAVIDLDVHQGNGTASILTGDSSAFTCSVHGVKNFPLRKVPSDLDVSLPDGTKDDEYCAAVEAVFDSLQQDQSQAGNYDLVIYLAGADPYEKDRLGRLSLSMQGLRRRDEKVIGWCRQHKIPVAVAMAGGYANEVEDIVDIHFQTLEVLRQS</sequence>
<dbReference type="PRINTS" id="PR01270">
    <property type="entry name" value="HDASUPER"/>
</dbReference>
<dbReference type="InterPro" id="IPR023696">
    <property type="entry name" value="Ureohydrolase_dom_sf"/>
</dbReference>
<dbReference type="GO" id="GO:0004407">
    <property type="term" value="F:histone deacetylase activity"/>
    <property type="evidence" value="ECO:0007669"/>
    <property type="project" value="InterPro"/>
</dbReference>
<dbReference type="InterPro" id="IPR037138">
    <property type="entry name" value="His_deacetylse_dom_sf"/>
</dbReference>
<keyword evidence="5" id="KW-1185">Reference proteome</keyword>
<dbReference type="RefSeq" id="WP_246109534.1">
    <property type="nucleotide sequence ID" value="NZ_CP036262.1"/>
</dbReference>
<dbReference type="InterPro" id="IPR044150">
    <property type="entry name" value="HDAC_classIV"/>
</dbReference>
<keyword evidence="2 4" id="KW-0378">Hydrolase</keyword>
<dbReference type="SUPFAM" id="SSF52768">
    <property type="entry name" value="Arginase/deacetylase"/>
    <property type="match status" value="1"/>
</dbReference>
<dbReference type="Pfam" id="PF00850">
    <property type="entry name" value="Hist_deacetyl"/>
    <property type="match status" value="1"/>
</dbReference>
<protein>
    <submittedName>
        <fullName evidence="4">Histone deacetylase-like amidohydrolase</fullName>
        <ecNumber evidence="4">3.5.1.-</ecNumber>
    </submittedName>
</protein>
<evidence type="ECO:0000313" key="5">
    <source>
        <dbReference type="Proteomes" id="UP000320672"/>
    </source>
</evidence>
<feature type="domain" description="Histone deacetylase" evidence="3">
    <location>
        <begin position="20"/>
        <end position="272"/>
    </location>
</feature>
<dbReference type="EC" id="3.5.1.-" evidence="4"/>
<dbReference type="PANTHER" id="PTHR10625">
    <property type="entry name" value="HISTONE DEACETYLASE HDAC1-RELATED"/>
    <property type="match status" value="1"/>
</dbReference>